<protein>
    <submittedName>
        <fullName evidence="3">Anthranilate synthase component I family protein</fullName>
    </submittedName>
</protein>
<dbReference type="InterPro" id="IPR006805">
    <property type="entry name" value="Anth_synth_I_N"/>
</dbReference>
<sequence>MTSLAQWTEWREQGYTRLPYLRRDTLQKLPESWLRAWSEASPYAFVLESGKEGRYTFLGLEAESVLQGRGEAARITDFADRLDPEPVGPAEQAVQGAPLDVIRAWMEPHRAPRVPGGPKFCGGAVGFLAYDVARSLERLPALAEDDLAQGGLPDYAFMRLRQLWIVDHQEQAVYVSVCLPAAESEASAEAGAQAGGAGRSLASAYAQAEREAERMLRRWREFEREALPWDAKRRIEIAAEAERHMDGRSDVDGFEASFAQEAFQQAVRRVQEYIRSGDVFQINLSLRKQRKLKASPEQVYEWMRLVNPSPYMGLLRFLEFQLVSGSPELLVRLEDGRLAARPIAGTRRRGSTPEEDLRMAEELAGSEKERAEHIMLVDLQRNDLGRVAAYGSVHVPELMTIERYAHVMHLVSQVEADLAPGKTAYDVIAGVFPGGTITGAPKVRTMQIVEELEPVRRGPYTGSMGWIDYGGNMELNIIIRTLVVQNGVGHMQAGAGIVIDSDPYREYRESHNKARSVGRAVWCAERAAAEDGKGESH</sequence>
<dbReference type="Pfam" id="PF00425">
    <property type="entry name" value="Chorismate_bind"/>
    <property type="match status" value="1"/>
</dbReference>
<dbReference type="PANTHER" id="PTHR11236:SF9">
    <property type="entry name" value="ANTHRANILATE SYNTHASE COMPONENT 1"/>
    <property type="match status" value="1"/>
</dbReference>
<dbReference type="OrthoDB" id="9803598at2"/>
<dbReference type="Pfam" id="PF04715">
    <property type="entry name" value="Anth_synt_I_N"/>
    <property type="match status" value="1"/>
</dbReference>
<dbReference type="AlphaFoldDB" id="A0A4Y6V121"/>
<dbReference type="RefSeq" id="WP_141450432.1">
    <property type="nucleotide sequence ID" value="NZ_CP041217.1"/>
</dbReference>
<evidence type="ECO:0000313" key="3">
    <source>
        <dbReference type="EMBL" id="QDH23739.1"/>
    </source>
</evidence>
<feature type="domain" description="Chorismate-utilising enzyme C-terminal" evidence="1">
    <location>
        <begin position="260"/>
        <end position="513"/>
    </location>
</feature>
<dbReference type="Gene3D" id="3.60.120.10">
    <property type="entry name" value="Anthranilate synthase"/>
    <property type="match status" value="1"/>
</dbReference>
<gene>
    <name evidence="3" type="ORF">FFV09_10885</name>
</gene>
<accession>A0A4Y6V121</accession>
<name>A0A4Y6V121_SACBS</name>
<dbReference type="KEGG" id="saca:FFV09_10885"/>
<organism evidence="3 4">
    <name type="scientific">Saccharibacillus brassicae</name>
    <dbReference type="NCBI Taxonomy" id="2583377"/>
    <lineage>
        <taxon>Bacteria</taxon>
        <taxon>Bacillati</taxon>
        <taxon>Bacillota</taxon>
        <taxon>Bacilli</taxon>
        <taxon>Bacillales</taxon>
        <taxon>Paenibacillaceae</taxon>
        <taxon>Saccharibacillus</taxon>
    </lineage>
</organism>
<dbReference type="SUPFAM" id="SSF56322">
    <property type="entry name" value="ADC synthase"/>
    <property type="match status" value="1"/>
</dbReference>
<dbReference type="InterPro" id="IPR019999">
    <property type="entry name" value="Anth_synth_I-like"/>
</dbReference>
<proteinExistence type="predicted"/>
<dbReference type="InterPro" id="IPR015890">
    <property type="entry name" value="Chorismate_C"/>
</dbReference>
<dbReference type="GO" id="GO:0000162">
    <property type="term" value="P:L-tryptophan biosynthetic process"/>
    <property type="evidence" value="ECO:0007669"/>
    <property type="project" value="TreeGrafter"/>
</dbReference>
<dbReference type="InterPro" id="IPR005801">
    <property type="entry name" value="ADC_synthase"/>
</dbReference>
<evidence type="ECO:0000313" key="4">
    <source>
        <dbReference type="Proteomes" id="UP000316968"/>
    </source>
</evidence>
<evidence type="ECO:0000259" key="1">
    <source>
        <dbReference type="Pfam" id="PF00425"/>
    </source>
</evidence>
<feature type="domain" description="Anthranilate synthase component I N-terminal" evidence="2">
    <location>
        <begin position="35"/>
        <end position="175"/>
    </location>
</feature>
<dbReference type="Proteomes" id="UP000316968">
    <property type="component" value="Chromosome"/>
</dbReference>
<dbReference type="PRINTS" id="PR00095">
    <property type="entry name" value="ANTSNTHASEI"/>
</dbReference>
<keyword evidence="4" id="KW-1185">Reference proteome</keyword>
<reference evidence="3 4" key="1">
    <citation type="submission" date="2019-06" db="EMBL/GenBank/DDBJ databases">
        <title>Saccharibacillus brassicae sp. nov., an endophytic bacterium isolated from Chinese cabbage seeds (Brassica pekinensis).</title>
        <authorList>
            <person name="Jiang L."/>
            <person name="Lee J."/>
            <person name="Kim S.W."/>
        </authorList>
    </citation>
    <scope>NUCLEOTIDE SEQUENCE [LARGE SCALE GENOMIC DNA]</scope>
    <source>
        <strain evidence="4">KCTC 43072 / ATSA2</strain>
    </source>
</reference>
<dbReference type="PANTHER" id="PTHR11236">
    <property type="entry name" value="AMINOBENZOATE/ANTHRANILATE SYNTHASE"/>
    <property type="match status" value="1"/>
</dbReference>
<dbReference type="EMBL" id="CP041217">
    <property type="protein sequence ID" value="QDH23739.1"/>
    <property type="molecule type" value="Genomic_DNA"/>
</dbReference>
<evidence type="ECO:0000259" key="2">
    <source>
        <dbReference type="Pfam" id="PF04715"/>
    </source>
</evidence>